<keyword evidence="3" id="KW-1185">Reference proteome</keyword>
<organism evidence="2 3">
    <name type="scientific">Opisthorchis viverrini</name>
    <name type="common">Southeast Asian liver fluke</name>
    <dbReference type="NCBI Taxonomy" id="6198"/>
    <lineage>
        <taxon>Eukaryota</taxon>
        <taxon>Metazoa</taxon>
        <taxon>Spiralia</taxon>
        <taxon>Lophotrochozoa</taxon>
        <taxon>Platyhelminthes</taxon>
        <taxon>Trematoda</taxon>
        <taxon>Digenea</taxon>
        <taxon>Opisthorchiida</taxon>
        <taxon>Opisthorchiata</taxon>
        <taxon>Opisthorchiidae</taxon>
        <taxon>Opisthorchis</taxon>
    </lineage>
</organism>
<evidence type="ECO:0000313" key="3">
    <source>
        <dbReference type="Proteomes" id="UP000054324"/>
    </source>
</evidence>
<feature type="region of interest" description="Disordered" evidence="1">
    <location>
        <begin position="152"/>
        <end position="212"/>
    </location>
</feature>
<dbReference type="RefSeq" id="XP_009169807.1">
    <property type="nucleotide sequence ID" value="XM_009171543.1"/>
</dbReference>
<dbReference type="GeneID" id="20320498"/>
<name>A0A074ZGY4_OPIVI</name>
<dbReference type="AlphaFoldDB" id="A0A074ZGY4"/>
<dbReference type="EMBL" id="KL596747">
    <property type="protein sequence ID" value="KER26463.1"/>
    <property type="molecule type" value="Genomic_DNA"/>
</dbReference>
<feature type="compositionally biased region" description="Polar residues" evidence="1">
    <location>
        <begin position="158"/>
        <end position="173"/>
    </location>
</feature>
<sequence>MVSDPPTELKTKYLVIRETTHKVAESSSTVHDRFRPSALGSSGRRSPRVSVNIMIYLNPNWTVFEKYTQLLVNLAFTIGRNKLFGTYLKNILGQLHRPIRVFERLTWNPAESVVGDVFMRLNVLNQAASRFSHYDIRDIAMHVAASSSTAEDRFRPSWGSSSRRSCLNTSQTGDPAGFQNIRLTETRGLRLPDEPQEGRNRSSAVEELAATL</sequence>
<gene>
    <name evidence="2" type="ORF">T265_06316</name>
</gene>
<evidence type="ECO:0000256" key="1">
    <source>
        <dbReference type="SAM" id="MobiDB-lite"/>
    </source>
</evidence>
<dbReference type="Proteomes" id="UP000054324">
    <property type="component" value="Unassembled WGS sequence"/>
</dbReference>
<dbReference type="KEGG" id="ovi:T265_06316"/>
<feature type="compositionally biased region" description="Basic and acidic residues" evidence="1">
    <location>
        <begin position="184"/>
        <end position="200"/>
    </location>
</feature>
<protein>
    <submittedName>
        <fullName evidence="2">Uncharacterized protein</fullName>
    </submittedName>
</protein>
<reference evidence="2 3" key="1">
    <citation type="submission" date="2013-11" db="EMBL/GenBank/DDBJ databases">
        <title>Opisthorchis viverrini - life in the bile duct.</title>
        <authorList>
            <person name="Young N.D."/>
            <person name="Nagarajan N."/>
            <person name="Lin S.J."/>
            <person name="Korhonen P.K."/>
            <person name="Jex A.R."/>
            <person name="Hall R.S."/>
            <person name="Safavi-Hemami H."/>
            <person name="Kaewkong W."/>
            <person name="Bertrand D."/>
            <person name="Gao S."/>
            <person name="Seet Q."/>
            <person name="Wongkham S."/>
            <person name="Teh B.T."/>
            <person name="Wongkham C."/>
            <person name="Intapan P.M."/>
            <person name="Maleewong W."/>
            <person name="Yang X."/>
            <person name="Hu M."/>
            <person name="Wang Z."/>
            <person name="Hofmann A."/>
            <person name="Sternberg P.W."/>
            <person name="Tan P."/>
            <person name="Wang J."/>
            <person name="Gasser R.B."/>
        </authorList>
    </citation>
    <scope>NUCLEOTIDE SEQUENCE [LARGE SCALE GENOMIC DNA]</scope>
</reference>
<proteinExistence type="predicted"/>
<evidence type="ECO:0000313" key="2">
    <source>
        <dbReference type="EMBL" id="KER26463.1"/>
    </source>
</evidence>
<dbReference type="CTD" id="20320498"/>
<dbReference type="OrthoDB" id="73653at2759"/>
<accession>A0A074ZGY4</accession>